<dbReference type="Proteomes" id="UP000002009">
    <property type="component" value="Chromosome 1"/>
</dbReference>
<feature type="transmembrane region" description="Helical" evidence="11">
    <location>
        <begin position="155"/>
        <end position="179"/>
    </location>
</feature>
<dbReference type="GO" id="GO:1990529">
    <property type="term" value="C:glycosylphosphatidylinositol-mannosyltransferase I complex"/>
    <property type="evidence" value="ECO:0007669"/>
    <property type="project" value="TreeGrafter"/>
</dbReference>
<feature type="transmembrane region" description="Helical" evidence="11">
    <location>
        <begin position="95"/>
        <end position="113"/>
    </location>
</feature>
<evidence type="ECO:0000256" key="4">
    <source>
        <dbReference type="ARBA" id="ARBA00022502"/>
    </source>
</evidence>
<dbReference type="CAZy" id="GT50">
    <property type="family name" value="Glycosyltransferase Family 50"/>
</dbReference>
<keyword evidence="4 11" id="KW-0337">GPI-anchor biosynthesis</keyword>
<comment type="similarity">
    <text evidence="3 11">Belongs to the PIGM family.</text>
</comment>
<dbReference type="GeneID" id="8250485"/>
<dbReference type="InterPro" id="IPR007704">
    <property type="entry name" value="PIG-M"/>
</dbReference>
<reference evidence="12 13" key="1">
    <citation type="journal article" date="2009" name="Science">
        <title>Green evolution and dynamic adaptations revealed by genomes of the marine picoeukaryotes Micromonas.</title>
        <authorList>
            <person name="Worden A.Z."/>
            <person name="Lee J.H."/>
            <person name="Mock T."/>
            <person name="Rouze P."/>
            <person name="Simmons M.P."/>
            <person name="Aerts A.L."/>
            <person name="Allen A.E."/>
            <person name="Cuvelier M.L."/>
            <person name="Derelle E."/>
            <person name="Everett M.V."/>
            <person name="Foulon E."/>
            <person name="Grimwood J."/>
            <person name="Gundlach H."/>
            <person name="Henrissat B."/>
            <person name="Napoli C."/>
            <person name="McDonald S.M."/>
            <person name="Parker M.S."/>
            <person name="Rombauts S."/>
            <person name="Salamov A."/>
            <person name="Von Dassow P."/>
            <person name="Badger J.H."/>
            <person name="Coutinho P.M."/>
            <person name="Demir E."/>
            <person name="Dubchak I."/>
            <person name="Gentemann C."/>
            <person name="Eikrem W."/>
            <person name="Gready J.E."/>
            <person name="John U."/>
            <person name="Lanier W."/>
            <person name="Lindquist E.A."/>
            <person name="Lucas S."/>
            <person name="Mayer K.F."/>
            <person name="Moreau H."/>
            <person name="Not F."/>
            <person name="Otillar R."/>
            <person name="Panaud O."/>
            <person name="Pangilinan J."/>
            <person name="Paulsen I."/>
            <person name="Piegu B."/>
            <person name="Poliakov A."/>
            <person name="Robbens S."/>
            <person name="Schmutz J."/>
            <person name="Toulza E."/>
            <person name="Wyss T."/>
            <person name="Zelensky A."/>
            <person name="Zhou K."/>
            <person name="Armbrust E.V."/>
            <person name="Bhattacharya D."/>
            <person name="Goodenough U.W."/>
            <person name="Van de Peer Y."/>
            <person name="Grigoriev I.V."/>
        </authorList>
    </citation>
    <scope>NUCLEOTIDE SEQUENCE [LARGE SCALE GENOMIC DNA]</scope>
    <source>
        <strain evidence="13">RCC299 / NOUM17</strain>
    </source>
</reference>
<dbReference type="OMA" id="MLWFIGQ"/>
<sequence length="446" mass="50278">MRSHALNSAHSSRYISCKLAPVVFQIAAILRALLIMWSVVQDAYCELPFTDLDYFVFTDAARYMVVGISPYERFTYRYSPVVAASLIPNVLSQPFFGKLCFVVGDFMTGWLVLEILSFCGSSQRTKVASVICWLFNPFTLAMSTRGSFESAVSTAMLSILLLILSGNTFLACAVLGLVIHLRIYPVIYLIPLCCFLCLDCDVPDAHSWDRRIEGSKDRRANYFTVAIKSSCHIFSAIASITFTRRLELLALCMSSISIWLLCFLFFGSEFQSETYSYHLGRKDVRHNFSPLFYVEYIAPRIPFRAMYTFTPVLPQMVTVCLVGFKFAKDLPVCLLLQTIGFVALNKVSTAQYFVWYMSLIPTALPSGIVQCSGCKSLASLAGQDLHRAAALRFWLSAQFLWLIVAYHVEFCGTCAFLLLWFASVVFLCAHAWVGTHLMTARTKFMR</sequence>
<dbReference type="OrthoDB" id="1741594at2759"/>
<comment type="function">
    <text evidence="11">Catalytic subunit of the glycosylphosphatidylinositol-mannosyltransferase I complex which catalyzes the transfer of the first mannose, via an alpha-1,4 bond from a dolichol-phosphate-mannose (Dol-P-Man) to the glucosaminyl acyl phosphatidylinositol (GlcN-(acyl)PI) intermediate to generate alpha-D-Man-(1-&gt;4)-alpha-D-GlcN-(1-&gt;6)-(1-radyl,2-acyl-sn-glycero-3-phospho)-2-acyl-inositol and participates in the sixth step of the glycosylphosphatidylinositol-anchor biosynthesis.</text>
</comment>
<evidence type="ECO:0000313" key="12">
    <source>
        <dbReference type="EMBL" id="ACO68431.1"/>
    </source>
</evidence>
<evidence type="ECO:0000256" key="3">
    <source>
        <dbReference type="ARBA" id="ARBA00011071"/>
    </source>
</evidence>
<keyword evidence="7 11" id="KW-0812">Transmembrane</keyword>
<evidence type="ECO:0000256" key="11">
    <source>
        <dbReference type="RuleBase" id="RU365064"/>
    </source>
</evidence>
<feature type="transmembrane region" description="Helical" evidence="11">
    <location>
        <begin position="389"/>
        <end position="408"/>
    </location>
</feature>
<dbReference type="AlphaFoldDB" id="C1FDP9"/>
<gene>
    <name evidence="12" type="ORF">MICPUN_113420</name>
</gene>
<protein>
    <recommendedName>
        <fullName evidence="11">GPI mannosyltransferase 1</fullName>
        <ecNumber evidence="11">2.4.1.-</ecNumber>
    </recommendedName>
    <alternativeName>
        <fullName evidence="11">GPI mannosyltransferase I</fullName>
    </alternativeName>
</protein>
<dbReference type="FunCoup" id="C1FDP9">
    <property type="interactions" value="1711"/>
</dbReference>
<dbReference type="PANTHER" id="PTHR12886">
    <property type="entry name" value="PIG-M MANNOSYLTRANSFERASE"/>
    <property type="match status" value="1"/>
</dbReference>
<proteinExistence type="inferred from homology"/>
<comment type="pathway">
    <text evidence="2 11">Glycolipid biosynthesis; glycosylphosphatidylinositol-anchor biosynthesis.</text>
</comment>
<dbReference type="RefSeq" id="XP_002507173.1">
    <property type="nucleotide sequence ID" value="XM_002507127.1"/>
</dbReference>
<comment type="subcellular location">
    <subcellularLocation>
        <location evidence="1 11">Endoplasmic reticulum membrane</location>
        <topology evidence="1 11">Multi-pass membrane protein</topology>
    </subcellularLocation>
</comment>
<accession>C1FDP9</accession>
<keyword evidence="10 11" id="KW-0472">Membrane</keyword>
<feature type="transmembrane region" description="Helical" evidence="11">
    <location>
        <begin position="21"/>
        <end position="40"/>
    </location>
</feature>
<evidence type="ECO:0000256" key="2">
    <source>
        <dbReference type="ARBA" id="ARBA00004687"/>
    </source>
</evidence>
<feature type="transmembrane region" description="Helical" evidence="11">
    <location>
        <begin position="248"/>
        <end position="266"/>
    </location>
</feature>
<organism evidence="12 13">
    <name type="scientific">Micromonas commoda (strain RCC299 / NOUM17 / CCMP2709)</name>
    <name type="common">Picoplanktonic green alga</name>
    <dbReference type="NCBI Taxonomy" id="296587"/>
    <lineage>
        <taxon>Eukaryota</taxon>
        <taxon>Viridiplantae</taxon>
        <taxon>Chlorophyta</taxon>
        <taxon>Mamiellophyceae</taxon>
        <taxon>Mamiellales</taxon>
        <taxon>Mamiellaceae</taxon>
        <taxon>Micromonas</taxon>
    </lineage>
</organism>
<evidence type="ECO:0000256" key="8">
    <source>
        <dbReference type="ARBA" id="ARBA00022824"/>
    </source>
</evidence>
<evidence type="ECO:0000256" key="1">
    <source>
        <dbReference type="ARBA" id="ARBA00004477"/>
    </source>
</evidence>
<evidence type="ECO:0000256" key="9">
    <source>
        <dbReference type="ARBA" id="ARBA00022989"/>
    </source>
</evidence>
<dbReference type="EC" id="2.4.1.-" evidence="11"/>
<keyword evidence="5 11" id="KW-0328">Glycosyltransferase</keyword>
<dbReference type="GO" id="GO:0006506">
    <property type="term" value="P:GPI anchor biosynthetic process"/>
    <property type="evidence" value="ECO:0007669"/>
    <property type="project" value="UniProtKB-UniPathway"/>
</dbReference>
<dbReference type="GO" id="GO:0051751">
    <property type="term" value="F:alpha-1,4-mannosyltransferase activity"/>
    <property type="evidence" value="ECO:0007669"/>
    <property type="project" value="InterPro"/>
</dbReference>
<dbReference type="eggNOG" id="KOG3893">
    <property type="taxonomic scope" value="Eukaryota"/>
</dbReference>
<dbReference type="Pfam" id="PF05007">
    <property type="entry name" value="Mannosyl_trans"/>
    <property type="match status" value="1"/>
</dbReference>
<keyword evidence="8 11" id="KW-0256">Endoplasmic reticulum</keyword>
<dbReference type="GO" id="GO:0004376">
    <property type="term" value="F:GPI mannosyltransferase activity"/>
    <property type="evidence" value="ECO:0007669"/>
    <property type="project" value="InterPro"/>
</dbReference>
<evidence type="ECO:0000256" key="6">
    <source>
        <dbReference type="ARBA" id="ARBA00022679"/>
    </source>
</evidence>
<evidence type="ECO:0000256" key="5">
    <source>
        <dbReference type="ARBA" id="ARBA00022676"/>
    </source>
</evidence>
<feature type="transmembrane region" description="Helical" evidence="11">
    <location>
        <begin position="125"/>
        <end position="143"/>
    </location>
</feature>
<dbReference type="InParanoid" id="C1FDP9"/>
<keyword evidence="6 11" id="KW-0808">Transferase</keyword>
<dbReference type="STRING" id="296587.C1FDP9"/>
<name>C1FDP9_MICCC</name>
<dbReference type="GO" id="GO:0005789">
    <property type="term" value="C:endoplasmic reticulum membrane"/>
    <property type="evidence" value="ECO:0007669"/>
    <property type="project" value="UniProtKB-SubCell"/>
</dbReference>
<dbReference type="UniPathway" id="UPA00196"/>
<keyword evidence="13" id="KW-1185">Reference proteome</keyword>
<keyword evidence="9 11" id="KW-1133">Transmembrane helix</keyword>
<feature type="transmembrane region" description="Helical" evidence="11">
    <location>
        <begin position="414"/>
        <end position="438"/>
    </location>
</feature>
<evidence type="ECO:0000256" key="10">
    <source>
        <dbReference type="ARBA" id="ARBA00023136"/>
    </source>
</evidence>
<dbReference type="PANTHER" id="PTHR12886:SF0">
    <property type="entry name" value="GPI MANNOSYLTRANSFERASE 1"/>
    <property type="match status" value="1"/>
</dbReference>
<evidence type="ECO:0000313" key="13">
    <source>
        <dbReference type="Proteomes" id="UP000002009"/>
    </source>
</evidence>
<evidence type="ECO:0000256" key="7">
    <source>
        <dbReference type="ARBA" id="ARBA00022692"/>
    </source>
</evidence>
<dbReference type="EMBL" id="CP001574">
    <property type="protein sequence ID" value="ACO68431.1"/>
    <property type="molecule type" value="Genomic_DNA"/>
</dbReference>
<dbReference type="KEGG" id="mis:MICPUN_113420"/>